<dbReference type="FunFam" id="3.40.50.300:FF:000340">
    <property type="entry name" value="Bloom syndrome, RecQ helicase"/>
    <property type="match status" value="1"/>
</dbReference>
<evidence type="ECO:0000256" key="9">
    <source>
        <dbReference type="ARBA" id="ARBA00022806"/>
    </source>
</evidence>
<dbReference type="PANTHER" id="PTHR13710">
    <property type="entry name" value="DNA HELICASE RECQ FAMILY MEMBER"/>
    <property type="match status" value="1"/>
</dbReference>
<dbReference type="PROSITE" id="PS51192">
    <property type="entry name" value="HELICASE_ATP_BIND_1"/>
    <property type="match status" value="1"/>
</dbReference>
<evidence type="ECO:0000256" key="8">
    <source>
        <dbReference type="ARBA" id="ARBA00022801"/>
    </source>
</evidence>
<evidence type="ECO:0000256" key="12">
    <source>
        <dbReference type="ARBA" id="ARBA00023125"/>
    </source>
</evidence>
<keyword evidence="13" id="KW-0234">DNA repair</keyword>
<evidence type="ECO:0000256" key="2">
    <source>
        <dbReference type="ARBA" id="ARBA00004123"/>
    </source>
</evidence>
<evidence type="ECO:0000256" key="5">
    <source>
        <dbReference type="ARBA" id="ARBA00022723"/>
    </source>
</evidence>
<feature type="domain" description="Helicase ATP-binding" evidence="18">
    <location>
        <begin position="40"/>
        <end position="220"/>
    </location>
</feature>
<comment type="catalytic activity">
    <reaction evidence="16 17">
        <text>Couples ATP hydrolysis with the unwinding of duplex DNA by translocating in the 3'-5' direction.</text>
        <dbReference type="EC" id="5.6.2.4"/>
    </reaction>
</comment>
<keyword evidence="4" id="KW-0235">DNA replication</keyword>
<accession>A0A1X2IRR7</accession>
<evidence type="ECO:0000256" key="6">
    <source>
        <dbReference type="ARBA" id="ARBA00022741"/>
    </source>
</evidence>
<keyword evidence="6 17" id="KW-0547">Nucleotide-binding</keyword>
<gene>
    <name evidence="20" type="ORF">BCR42DRAFT_320873</name>
</gene>
<dbReference type="CDD" id="cd18794">
    <property type="entry name" value="SF2_C_RecQ"/>
    <property type="match status" value="1"/>
</dbReference>
<dbReference type="InterPro" id="IPR004589">
    <property type="entry name" value="DNA_helicase_ATP-dep_RecQ"/>
</dbReference>
<dbReference type="Pfam" id="PF00271">
    <property type="entry name" value="Helicase_C"/>
    <property type="match status" value="1"/>
</dbReference>
<dbReference type="Pfam" id="PF00270">
    <property type="entry name" value="DEAD"/>
    <property type="match status" value="1"/>
</dbReference>
<dbReference type="InterPro" id="IPR002464">
    <property type="entry name" value="DNA/RNA_helicase_DEAH_CS"/>
</dbReference>
<proteinExistence type="inferred from homology"/>
<dbReference type="CDD" id="cd17920">
    <property type="entry name" value="DEXHc_RecQ"/>
    <property type="match status" value="1"/>
</dbReference>
<evidence type="ECO:0000256" key="11">
    <source>
        <dbReference type="ARBA" id="ARBA00022840"/>
    </source>
</evidence>
<evidence type="ECO:0000256" key="16">
    <source>
        <dbReference type="ARBA" id="ARBA00034617"/>
    </source>
</evidence>
<dbReference type="GO" id="GO:0005737">
    <property type="term" value="C:cytoplasm"/>
    <property type="evidence" value="ECO:0007669"/>
    <property type="project" value="TreeGrafter"/>
</dbReference>
<evidence type="ECO:0000256" key="7">
    <source>
        <dbReference type="ARBA" id="ARBA00022763"/>
    </source>
</evidence>
<dbReference type="GO" id="GO:0046872">
    <property type="term" value="F:metal ion binding"/>
    <property type="evidence" value="ECO:0007669"/>
    <property type="project" value="UniProtKB-KW"/>
</dbReference>
<keyword evidence="8 17" id="KW-0378">Hydrolase</keyword>
<evidence type="ECO:0000256" key="1">
    <source>
        <dbReference type="ARBA" id="ARBA00001947"/>
    </source>
</evidence>
<comment type="subcellular location">
    <subcellularLocation>
        <location evidence="2 17">Nucleus</location>
    </subcellularLocation>
</comment>
<dbReference type="GO" id="GO:0005524">
    <property type="term" value="F:ATP binding"/>
    <property type="evidence" value="ECO:0007669"/>
    <property type="project" value="UniProtKB-KW"/>
</dbReference>
<evidence type="ECO:0000256" key="14">
    <source>
        <dbReference type="ARBA" id="ARBA00023235"/>
    </source>
</evidence>
<keyword evidence="5" id="KW-0479">Metal-binding</keyword>
<dbReference type="InterPro" id="IPR018982">
    <property type="entry name" value="RQC_domain"/>
</dbReference>
<dbReference type="SMART" id="SM00490">
    <property type="entry name" value="HELICc"/>
    <property type="match status" value="1"/>
</dbReference>
<dbReference type="PROSITE" id="PS00690">
    <property type="entry name" value="DEAH_ATP_HELICASE"/>
    <property type="match status" value="1"/>
</dbReference>
<keyword evidence="11 17" id="KW-0067">ATP-binding</keyword>
<dbReference type="InterPro" id="IPR027417">
    <property type="entry name" value="P-loop_NTPase"/>
</dbReference>
<comment type="similarity">
    <text evidence="3 17">Belongs to the helicase family. RecQ subfamily.</text>
</comment>
<dbReference type="Pfam" id="PF16124">
    <property type="entry name" value="RecQ_Zn_bind"/>
    <property type="match status" value="1"/>
</dbReference>
<dbReference type="InterPro" id="IPR036390">
    <property type="entry name" value="WH_DNA-bd_sf"/>
</dbReference>
<dbReference type="InterPro" id="IPR032284">
    <property type="entry name" value="RecQ_Zn-bd"/>
</dbReference>
<dbReference type="EMBL" id="MCGE01000005">
    <property type="protein sequence ID" value="ORZ21238.1"/>
    <property type="molecule type" value="Genomic_DNA"/>
</dbReference>
<dbReference type="GO" id="GO:0043138">
    <property type="term" value="F:3'-5' DNA helicase activity"/>
    <property type="evidence" value="ECO:0007669"/>
    <property type="project" value="UniProtKB-EC"/>
</dbReference>
<keyword evidence="9 17" id="KW-0347">Helicase</keyword>
<dbReference type="FunFam" id="3.40.50.300:FF:000537">
    <property type="entry name" value="Bloom syndrome RecQ-like helicase"/>
    <property type="match status" value="1"/>
</dbReference>
<dbReference type="Gene3D" id="3.40.50.300">
    <property type="entry name" value="P-loop containing nucleotide triphosphate hydrolases"/>
    <property type="match status" value="2"/>
</dbReference>
<dbReference type="SMART" id="SM00956">
    <property type="entry name" value="RQC"/>
    <property type="match status" value="1"/>
</dbReference>
<keyword evidence="21" id="KW-1185">Reference proteome</keyword>
<dbReference type="InterPro" id="IPR014001">
    <property type="entry name" value="Helicase_ATP-bd"/>
</dbReference>
<dbReference type="EC" id="5.6.2.4" evidence="17"/>
<evidence type="ECO:0000256" key="17">
    <source>
        <dbReference type="RuleBase" id="RU364117"/>
    </source>
</evidence>
<dbReference type="GO" id="GO:0005694">
    <property type="term" value="C:chromosome"/>
    <property type="evidence" value="ECO:0007669"/>
    <property type="project" value="TreeGrafter"/>
</dbReference>
<dbReference type="InterPro" id="IPR036388">
    <property type="entry name" value="WH-like_DNA-bd_sf"/>
</dbReference>
<dbReference type="SUPFAM" id="SSF46785">
    <property type="entry name" value="Winged helix' DNA-binding domain"/>
    <property type="match status" value="1"/>
</dbReference>
<evidence type="ECO:0000256" key="10">
    <source>
        <dbReference type="ARBA" id="ARBA00022833"/>
    </source>
</evidence>
<dbReference type="AlphaFoldDB" id="A0A1X2IRR7"/>
<keyword evidence="12" id="KW-0238">DNA-binding</keyword>
<dbReference type="InterPro" id="IPR001650">
    <property type="entry name" value="Helicase_C-like"/>
</dbReference>
<keyword evidence="7" id="KW-0227">DNA damage</keyword>
<keyword evidence="14" id="KW-0413">Isomerase</keyword>
<dbReference type="Gene3D" id="1.10.10.10">
    <property type="entry name" value="Winged helix-like DNA-binding domain superfamily/Winged helix DNA-binding domain"/>
    <property type="match status" value="1"/>
</dbReference>
<dbReference type="GO" id="GO:0003677">
    <property type="term" value="F:DNA binding"/>
    <property type="evidence" value="ECO:0007669"/>
    <property type="project" value="UniProtKB-KW"/>
</dbReference>
<reference evidence="20 21" key="1">
    <citation type="submission" date="2016-07" db="EMBL/GenBank/DDBJ databases">
        <title>Pervasive Adenine N6-methylation of Active Genes in Fungi.</title>
        <authorList>
            <consortium name="DOE Joint Genome Institute"/>
            <person name="Mondo S.J."/>
            <person name="Dannebaum R.O."/>
            <person name="Kuo R.C."/>
            <person name="Labutti K."/>
            <person name="Haridas S."/>
            <person name="Kuo A."/>
            <person name="Salamov A."/>
            <person name="Ahrendt S.R."/>
            <person name="Lipzen A."/>
            <person name="Sullivan W."/>
            <person name="Andreopoulos W.B."/>
            <person name="Clum A."/>
            <person name="Lindquist E."/>
            <person name="Daum C."/>
            <person name="Ramamoorthy G.K."/>
            <person name="Gryganskyi A."/>
            <person name="Culley D."/>
            <person name="Magnuson J.K."/>
            <person name="James T.Y."/>
            <person name="O'Malley M.A."/>
            <person name="Stajich J.E."/>
            <person name="Spatafora J.W."/>
            <person name="Visel A."/>
            <person name="Grigoriev I.V."/>
        </authorList>
    </citation>
    <scope>NUCLEOTIDE SEQUENCE [LARGE SCALE GENOMIC DNA]</scope>
    <source>
        <strain evidence="20 21">NRRL 1336</strain>
    </source>
</reference>
<dbReference type="GO" id="GO:0005634">
    <property type="term" value="C:nucleus"/>
    <property type="evidence" value="ECO:0007669"/>
    <property type="project" value="UniProtKB-SubCell"/>
</dbReference>
<dbReference type="PROSITE" id="PS51194">
    <property type="entry name" value="HELICASE_CTER"/>
    <property type="match status" value="1"/>
</dbReference>
<comment type="caution">
    <text evidence="20">The sequence shown here is derived from an EMBL/GenBank/DDBJ whole genome shotgun (WGS) entry which is preliminary data.</text>
</comment>
<dbReference type="SMART" id="SM00487">
    <property type="entry name" value="DEXDc"/>
    <property type="match status" value="1"/>
</dbReference>
<evidence type="ECO:0000256" key="13">
    <source>
        <dbReference type="ARBA" id="ARBA00023204"/>
    </source>
</evidence>
<keyword evidence="10" id="KW-0862">Zinc</keyword>
<name>A0A1X2IRR7_9FUNG</name>
<dbReference type="NCBIfam" id="TIGR00614">
    <property type="entry name" value="recQ_fam"/>
    <property type="match status" value="1"/>
</dbReference>
<keyword evidence="15 17" id="KW-0539">Nucleus</keyword>
<dbReference type="Pfam" id="PF09382">
    <property type="entry name" value="RQC"/>
    <property type="match status" value="1"/>
</dbReference>
<dbReference type="OrthoDB" id="10261556at2759"/>
<evidence type="ECO:0000256" key="4">
    <source>
        <dbReference type="ARBA" id="ARBA00022705"/>
    </source>
</evidence>
<evidence type="ECO:0000256" key="3">
    <source>
        <dbReference type="ARBA" id="ARBA00005446"/>
    </source>
</evidence>
<evidence type="ECO:0000256" key="15">
    <source>
        <dbReference type="ARBA" id="ARBA00023242"/>
    </source>
</evidence>
<feature type="domain" description="Helicase C-terminal" evidence="19">
    <location>
        <begin position="247"/>
        <end position="392"/>
    </location>
</feature>
<dbReference type="STRING" id="90262.A0A1X2IRR7"/>
<evidence type="ECO:0000313" key="21">
    <source>
        <dbReference type="Proteomes" id="UP000193560"/>
    </source>
</evidence>
<dbReference type="GO" id="GO:0006260">
    <property type="term" value="P:DNA replication"/>
    <property type="evidence" value="ECO:0007669"/>
    <property type="project" value="UniProtKB-KW"/>
</dbReference>
<dbReference type="GO" id="GO:0016887">
    <property type="term" value="F:ATP hydrolysis activity"/>
    <property type="evidence" value="ECO:0007669"/>
    <property type="project" value="RHEA"/>
</dbReference>
<dbReference type="InterPro" id="IPR011545">
    <property type="entry name" value="DEAD/DEAH_box_helicase_dom"/>
</dbReference>
<comment type="cofactor">
    <cofactor evidence="1">
        <name>Zn(2+)</name>
        <dbReference type="ChEBI" id="CHEBI:29105"/>
    </cofactor>
</comment>
<dbReference type="SUPFAM" id="SSF52540">
    <property type="entry name" value="P-loop containing nucleoside triphosphate hydrolases"/>
    <property type="match status" value="1"/>
</dbReference>
<evidence type="ECO:0000259" key="18">
    <source>
        <dbReference type="PROSITE" id="PS51192"/>
    </source>
</evidence>
<dbReference type="GO" id="GO:0000724">
    <property type="term" value="P:double-strand break repair via homologous recombination"/>
    <property type="evidence" value="ECO:0007669"/>
    <property type="project" value="TreeGrafter"/>
</dbReference>
<evidence type="ECO:0000259" key="19">
    <source>
        <dbReference type="PROSITE" id="PS51194"/>
    </source>
</evidence>
<dbReference type="PANTHER" id="PTHR13710:SF153">
    <property type="entry name" value="RECQ-LIKE DNA HELICASE BLM"/>
    <property type="match status" value="1"/>
</dbReference>
<evidence type="ECO:0000313" key="20">
    <source>
        <dbReference type="EMBL" id="ORZ21238.1"/>
    </source>
</evidence>
<comment type="catalytic activity">
    <reaction evidence="17">
        <text>ATP + H2O = ADP + phosphate + H(+)</text>
        <dbReference type="Rhea" id="RHEA:13065"/>
        <dbReference type="ChEBI" id="CHEBI:15377"/>
        <dbReference type="ChEBI" id="CHEBI:15378"/>
        <dbReference type="ChEBI" id="CHEBI:30616"/>
        <dbReference type="ChEBI" id="CHEBI:43474"/>
        <dbReference type="ChEBI" id="CHEBI:456216"/>
    </reaction>
</comment>
<sequence>MTTNRINLSEQNHPWSRDVTKALQQSFRLTQFRTNQLEAINATLSGRDVFVLMPTGGGKSLCYQLPSIIQRYEHRGVTIVISPLLSLMHDQVAQLVKSRGIPATFLNGEISASQRQWIMNDLNSSKPSMNLLYITPEQLQSSTSLNSALSSLAQRQLLARFVIDEAHCISQWGHDFRPVYSKLGFLRSRYHNVPLMALTATATQIVQRDIIAVLKIQGCEILKQSFHRKNLTYQVIDKGSKKQHMDDMKDFITSLGSSTVGIIYCLTTKQCETLAKELTASGIKSDYYHGDLDMNTRLRKQQAWQRGEFPVMVATIAFGMGIDKADVRFVVHESMPASLEGYYQETGRAGRDGKPAVCRMYYSYSDTHFHRTMMTKGSSQRKTVKQQCEQLHAMVNYCEDQTECRRCLLLAYFGEQVSSNLCQKQCDHCSSPATGLTMHTFTSDEIKSVVTLLEFSSDGNSITLLQLVDMCRGMKNKAITEKGLNRLNGYGKLAHFDKRTVERLLVQLILKGILDERVTGGKYSHIYIRVILFIAFSLLKKKNRRGKQLMIFFFIDSNYRLDQRYQPPINKS</sequence>
<dbReference type="GO" id="GO:0009378">
    <property type="term" value="F:four-way junction helicase activity"/>
    <property type="evidence" value="ECO:0007669"/>
    <property type="project" value="TreeGrafter"/>
</dbReference>
<organism evidence="20 21">
    <name type="scientific">Absidia repens</name>
    <dbReference type="NCBI Taxonomy" id="90262"/>
    <lineage>
        <taxon>Eukaryota</taxon>
        <taxon>Fungi</taxon>
        <taxon>Fungi incertae sedis</taxon>
        <taxon>Mucoromycota</taxon>
        <taxon>Mucoromycotina</taxon>
        <taxon>Mucoromycetes</taxon>
        <taxon>Mucorales</taxon>
        <taxon>Cunninghamellaceae</taxon>
        <taxon>Absidia</taxon>
    </lineage>
</organism>
<protein>
    <recommendedName>
        <fullName evidence="17">ATP-dependent DNA helicase</fullName>
        <ecNumber evidence="17">5.6.2.4</ecNumber>
    </recommendedName>
</protein>
<dbReference type="Proteomes" id="UP000193560">
    <property type="component" value="Unassembled WGS sequence"/>
</dbReference>